<organism evidence="2 3">
    <name type="scientific">Dimargaris verticillata</name>
    <dbReference type="NCBI Taxonomy" id="2761393"/>
    <lineage>
        <taxon>Eukaryota</taxon>
        <taxon>Fungi</taxon>
        <taxon>Fungi incertae sedis</taxon>
        <taxon>Zoopagomycota</taxon>
        <taxon>Kickxellomycotina</taxon>
        <taxon>Dimargaritomycetes</taxon>
        <taxon>Dimargaritales</taxon>
        <taxon>Dimargaritaceae</taxon>
        <taxon>Dimargaris</taxon>
    </lineage>
</organism>
<dbReference type="AlphaFoldDB" id="A0A9W8B6R3"/>
<protein>
    <submittedName>
        <fullName evidence="2">Uncharacterized protein</fullName>
    </submittedName>
</protein>
<gene>
    <name evidence="2" type="ORF">H4R34_000147</name>
</gene>
<evidence type="ECO:0000313" key="3">
    <source>
        <dbReference type="Proteomes" id="UP001151582"/>
    </source>
</evidence>
<keyword evidence="3" id="KW-1185">Reference proteome</keyword>
<evidence type="ECO:0000256" key="1">
    <source>
        <dbReference type="SAM" id="MobiDB-lite"/>
    </source>
</evidence>
<evidence type="ECO:0000313" key="2">
    <source>
        <dbReference type="EMBL" id="KAJ1985189.1"/>
    </source>
</evidence>
<dbReference type="EMBL" id="JANBQB010000003">
    <property type="protein sequence ID" value="KAJ1985189.1"/>
    <property type="molecule type" value="Genomic_DNA"/>
</dbReference>
<name>A0A9W8B6R3_9FUNG</name>
<dbReference type="OrthoDB" id="261831at2759"/>
<reference evidence="2" key="1">
    <citation type="submission" date="2022-07" db="EMBL/GenBank/DDBJ databases">
        <title>Phylogenomic reconstructions and comparative analyses of Kickxellomycotina fungi.</title>
        <authorList>
            <person name="Reynolds N.K."/>
            <person name="Stajich J.E."/>
            <person name="Barry K."/>
            <person name="Grigoriev I.V."/>
            <person name="Crous P."/>
            <person name="Smith M.E."/>
        </authorList>
    </citation>
    <scope>NUCLEOTIDE SEQUENCE</scope>
    <source>
        <strain evidence="2">RSA 567</strain>
    </source>
</reference>
<feature type="compositionally biased region" description="Basic residues" evidence="1">
    <location>
        <begin position="1"/>
        <end position="16"/>
    </location>
</feature>
<comment type="caution">
    <text evidence="2">The sequence shown here is derived from an EMBL/GenBank/DDBJ whole genome shotgun (WGS) entry which is preliminary data.</text>
</comment>
<accession>A0A9W8B6R3</accession>
<feature type="region of interest" description="Disordered" evidence="1">
    <location>
        <begin position="1"/>
        <end position="53"/>
    </location>
</feature>
<proteinExistence type="predicted"/>
<sequence>MHRSTNTHPSHSHRARRVDWLNEGHTSSSRYTDNRYYAEPTTTNEPPTLDKNDKNVDVLRSKLATLKDVSAFQDPSSVKIPLPTFPLAANLPPL</sequence>
<dbReference type="Proteomes" id="UP001151582">
    <property type="component" value="Unassembled WGS sequence"/>
</dbReference>